<dbReference type="OrthoDB" id="9148135at2"/>
<dbReference type="InterPro" id="IPR009351">
    <property type="entry name" value="AlkZ-like"/>
</dbReference>
<comment type="caution">
    <text evidence="1">The sequence shown here is derived from an EMBL/GenBank/DDBJ whole genome shotgun (WGS) entry which is preliminary data.</text>
</comment>
<dbReference type="PANTHER" id="PTHR38479:SF2">
    <property type="entry name" value="WINGED HELIX DNA-BINDING DOMAIN-CONTAINING PROTEIN"/>
    <property type="match status" value="1"/>
</dbReference>
<dbReference type="RefSeq" id="WP_153339285.1">
    <property type="nucleotide sequence ID" value="NZ_WEGI01000002.1"/>
</dbReference>
<proteinExistence type="predicted"/>
<gene>
    <name evidence="1" type="ORF">NRB56_09900</name>
</gene>
<reference evidence="1 2" key="1">
    <citation type="submission" date="2019-10" db="EMBL/GenBank/DDBJ databases">
        <title>Nocardia macrotermitis sp. nov. and Nocardia aurantia sp. nov., isolated from the gut of fungus growing-termite Macrotermes natalensis.</title>
        <authorList>
            <person name="Benndorf R."/>
            <person name="Schwitalla J."/>
            <person name="Martin K."/>
            <person name="De Beer W."/>
            <person name="Kaster A.-K."/>
            <person name="Vollmers J."/>
            <person name="Poulsen M."/>
            <person name="Beemelmanns C."/>
        </authorList>
    </citation>
    <scope>NUCLEOTIDE SEQUENCE [LARGE SCALE GENOMIC DNA]</scope>
    <source>
        <strain evidence="1 2">RB56</strain>
    </source>
</reference>
<dbReference type="Proteomes" id="UP000431401">
    <property type="component" value="Unassembled WGS sequence"/>
</dbReference>
<dbReference type="AlphaFoldDB" id="A0A7K0DI01"/>
<organism evidence="1 2">
    <name type="scientific">Nocardia aurantia</name>
    <dbReference type="NCBI Taxonomy" id="2585199"/>
    <lineage>
        <taxon>Bacteria</taxon>
        <taxon>Bacillati</taxon>
        <taxon>Actinomycetota</taxon>
        <taxon>Actinomycetes</taxon>
        <taxon>Mycobacteriales</taxon>
        <taxon>Nocardiaceae</taxon>
        <taxon>Nocardia</taxon>
    </lineage>
</organism>
<keyword evidence="2" id="KW-1185">Reference proteome</keyword>
<evidence type="ECO:0008006" key="3">
    <source>
        <dbReference type="Google" id="ProtNLM"/>
    </source>
</evidence>
<dbReference type="EMBL" id="WEGI01000002">
    <property type="protein sequence ID" value="MQY25433.1"/>
    <property type="molecule type" value="Genomic_DNA"/>
</dbReference>
<sequence>MRSMNVAERRARLGVRHRLAAAARVDDAADITRSMVALHATDPATVYLSVSARSRGLTPADVERVLYEDRALLRLLAMRRTMFVAPVESVPMLQAAVADELALKQRRTYGRYIAQAIEGDVDAWLHEVAEETHAELLRRGAATGAELGAALPRLRLQVDTAPGKSYSKPTNITTWVLLILGVEGRIVRGRPSGGWTSSRYTWAPVESWLPEGMSPPPVGQARAELARQWLRAFGPAPVADLKWWSGWSLGETRKALARLDIAEVDLDGVTGVALADDLDPTPAPEPWAALLPALDPTVMGWQARGWFLGPHERELFDTNGNAGPTVWWDGRVVGGWAQRADGEIAWQLLEDVGADARAAISAEADRVAEWFGSVRAIPRFRTPLERKLTARE</sequence>
<dbReference type="Pfam" id="PF06224">
    <property type="entry name" value="AlkZ-like"/>
    <property type="match status" value="1"/>
</dbReference>
<evidence type="ECO:0000313" key="1">
    <source>
        <dbReference type="EMBL" id="MQY25433.1"/>
    </source>
</evidence>
<evidence type="ECO:0000313" key="2">
    <source>
        <dbReference type="Proteomes" id="UP000431401"/>
    </source>
</evidence>
<accession>A0A7K0DI01</accession>
<protein>
    <recommendedName>
        <fullName evidence="3">Winged helix DNA-binding domain-containing protein</fullName>
    </recommendedName>
</protein>
<dbReference type="PANTHER" id="PTHR38479">
    <property type="entry name" value="LMO0824 PROTEIN"/>
    <property type="match status" value="1"/>
</dbReference>
<name>A0A7K0DI01_9NOCA</name>